<keyword evidence="5" id="KW-0378">Hydrolase</keyword>
<evidence type="ECO:0000256" key="3">
    <source>
        <dbReference type="ARBA" id="ARBA00022741"/>
    </source>
</evidence>
<reference evidence="8 9" key="1">
    <citation type="journal article" date="2006" name="J. Bacteriol.">
        <title>Comparative genomic analysis of three strains of Ehrlichia ruminantium reveals an active process of genome size plasticity.</title>
        <authorList>
            <person name="Frutos R."/>
            <person name="Viari A."/>
            <person name="Ferraz C."/>
            <person name="Morgat A."/>
            <person name="Eychenie S."/>
            <person name="Kandassami Y."/>
            <person name="Chantal I."/>
            <person name="Bensaid A."/>
            <person name="Coissac E."/>
            <person name="Vachiery N."/>
            <person name="Demaille J."/>
            <person name="Martinez D."/>
        </authorList>
    </citation>
    <scope>NUCLEOTIDE SEQUENCE [LARGE SCALE GENOMIC DNA]</scope>
    <source>
        <strain evidence="8 9">Welgevonden</strain>
    </source>
</reference>
<dbReference type="KEGG" id="erw:ERWE_CDS_06760"/>
<keyword evidence="7" id="KW-0315">Glutamine amidotransferase</keyword>
<dbReference type="Pfam" id="PF13507">
    <property type="entry name" value="GATase_5"/>
    <property type="match status" value="1"/>
</dbReference>
<dbReference type="HOGENOM" id="CLU_001031_3_0_5"/>
<dbReference type="InterPro" id="IPR029062">
    <property type="entry name" value="Class_I_gatase-like"/>
</dbReference>
<dbReference type="GO" id="GO:0006189">
    <property type="term" value="P:'de novo' IMP biosynthetic process"/>
    <property type="evidence" value="ECO:0007669"/>
    <property type="project" value="InterPro"/>
</dbReference>
<dbReference type="SUPFAM" id="SSF52317">
    <property type="entry name" value="Class I glutamine amidotransferase-like"/>
    <property type="match status" value="1"/>
</dbReference>
<gene>
    <name evidence="8" type="primary">purQ</name>
    <name evidence="8" type="ordered locus">ERWE_CDS_06760</name>
</gene>
<organism evidence="8 9">
    <name type="scientific">Ehrlichia ruminantium (strain Welgevonden)</name>
    <dbReference type="NCBI Taxonomy" id="254945"/>
    <lineage>
        <taxon>Bacteria</taxon>
        <taxon>Pseudomonadati</taxon>
        <taxon>Pseudomonadota</taxon>
        <taxon>Alphaproteobacteria</taxon>
        <taxon>Rickettsiales</taxon>
        <taxon>Anaplasmataceae</taxon>
        <taxon>Ehrlichia</taxon>
    </lineage>
</organism>
<accession>A0A0H3M8V7</accession>
<evidence type="ECO:0000256" key="6">
    <source>
        <dbReference type="ARBA" id="ARBA00022840"/>
    </source>
</evidence>
<proteinExistence type="predicted"/>
<dbReference type="PANTHER" id="PTHR10099">
    <property type="entry name" value="PHOSPHORIBOSYLFORMYLGLYCINAMIDINE SYNTHASE"/>
    <property type="match status" value="1"/>
</dbReference>
<evidence type="ECO:0000256" key="7">
    <source>
        <dbReference type="ARBA" id="ARBA00022962"/>
    </source>
</evidence>
<dbReference type="GO" id="GO:0005524">
    <property type="term" value="F:ATP binding"/>
    <property type="evidence" value="ECO:0007669"/>
    <property type="project" value="UniProtKB-KW"/>
</dbReference>
<keyword evidence="9" id="KW-1185">Reference proteome</keyword>
<keyword evidence="1" id="KW-0963">Cytoplasm</keyword>
<protein>
    <submittedName>
        <fullName evidence="8">Phosphoribosylformylglycinamidine synthase</fullName>
    </submittedName>
</protein>
<keyword evidence="3" id="KW-0547">Nucleotide-binding</keyword>
<evidence type="ECO:0000313" key="8">
    <source>
        <dbReference type="EMBL" id="CAI27170.1"/>
    </source>
</evidence>
<evidence type="ECO:0000256" key="4">
    <source>
        <dbReference type="ARBA" id="ARBA00022755"/>
    </source>
</evidence>
<dbReference type="EMBL" id="CR925678">
    <property type="protein sequence ID" value="CAI27170.1"/>
    <property type="molecule type" value="Genomic_DNA"/>
</dbReference>
<dbReference type="AlphaFoldDB" id="A0A0H3M8V7"/>
<evidence type="ECO:0000256" key="5">
    <source>
        <dbReference type="ARBA" id="ARBA00022801"/>
    </source>
</evidence>
<name>A0A0H3M8V7_EHRRW</name>
<evidence type="ECO:0000256" key="2">
    <source>
        <dbReference type="ARBA" id="ARBA00022598"/>
    </source>
</evidence>
<dbReference type="GO" id="GO:0016787">
    <property type="term" value="F:hydrolase activity"/>
    <property type="evidence" value="ECO:0007669"/>
    <property type="project" value="UniProtKB-KW"/>
</dbReference>
<evidence type="ECO:0000256" key="1">
    <source>
        <dbReference type="ARBA" id="ARBA00022490"/>
    </source>
</evidence>
<dbReference type="PIRSF" id="PIRSF001586">
    <property type="entry name" value="FGAM_synth_I"/>
    <property type="match status" value="1"/>
</dbReference>
<dbReference type="InterPro" id="IPR010075">
    <property type="entry name" value="PRibForGlyAmidine_synth_PurQ"/>
</dbReference>
<dbReference type="Gene3D" id="3.40.50.880">
    <property type="match status" value="1"/>
</dbReference>
<keyword evidence="4" id="KW-0658">Purine biosynthesis</keyword>
<dbReference type="GO" id="GO:0005737">
    <property type="term" value="C:cytoplasm"/>
    <property type="evidence" value="ECO:0007669"/>
    <property type="project" value="TreeGrafter"/>
</dbReference>
<dbReference type="PROSITE" id="PS51273">
    <property type="entry name" value="GATASE_TYPE_1"/>
    <property type="match status" value="1"/>
</dbReference>
<keyword evidence="2" id="KW-0436">Ligase</keyword>
<dbReference type="PANTHER" id="PTHR10099:SF1">
    <property type="entry name" value="PHOSPHORIBOSYLFORMYLGLYCINAMIDINE SYNTHASE"/>
    <property type="match status" value="1"/>
</dbReference>
<dbReference type="eggNOG" id="COG0047">
    <property type="taxonomic scope" value="Bacteria"/>
</dbReference>
<sequence length="277" mass="31396">MNLNLYTYCRLIMNVIVLSGYGLNCEEETVFAFLKAGELLSCNVQVKVMHINEVVSNPRLLKGYNVLVIPGGFSYGDYTGAGNAFALRMLNNFKEEIEEFLTADKLVLGICNGCQVLIRVISDFSCITLLSNSVKQYQCRWVKVKVNQLNDSVWLYELDELYIPVAHGEGRFFLESNSIDVSIKDKIALQYVTDKGNLANQQFPYNPNGSVYDIAALSSNNGRVLVMMPHPERAVFFLQQDNWSEIKEQCLRSDIPYPIYGDGIKIFCNAVKYFHSM</sequence>
<keyword evidence="6" id="KW-0067">ATP-binding</keyword>
<evidence type="ECO:0000313" key="9">
    <source>
        <dbReference type="Proteomes" id="UP000001021"/>
    </source>
</evidence>
<dbReference type="SMART" id="SM01211">
    <property type="entry name" value="GATase_5"/>
    <property type="match status" value="1"/>
</dbReference>
<dbReference type="Proteomes" id="UP000001021">
    <property type="component" value="Chromosome"/>
</dbReference>
<dbReference type="GO" id="GO:0004642">
    <property type="term" value="F:phosphoribosylformylglycinamidine synthase activity"/>
    <property type="evidence" value="ECO:0007669"/>
    <property type="project" value="InterPro"/>
</dbReference>